<gene>
    <name evidence="6" type="primary">dmlR_21</name>
    <name evidence="6" type="ORF">NCTC11842_05979</name>
</gene>
<dbReference type="CDD" id="cd08422">
    <property type="entry name" value="PBP2_CrgA_like"/>
    <property type="match status" value="1"/>
</dbReference>
<dbReference type="RefSeq" id="WP_010798502.1">
    <property type="nucleotide sequence ID" value="NZ_CP069263.1"/>
</dbReference>
<keyword evidence="2" id="KW-0805">Transcription regulation</keyword>
<dbReference type="InterPro" id="IPR036388">
    <property type="entry name" value="WH-like_DNA-bd_sf"/>
</dbReference>
<evidence type="ECO:0000256" key="3">
    <source>
        <dbReference type="ARBA" id="ARBA00023125"/>
    </source>
</evidence>
<dbReference type="PROSITE" id="PS50931">
    <property type="entry name" value="HTH_LYSR"/>
    <property type="match status" value="1"/>
</dbReference>
<organism evidence="6 7">
    <name type="scientific">Pseudomonas luteola</name>
    <dbReference type="NCBI Taxonomy" id="47886"/>
    <lineage>
        <taxon>Bacteria</taxon>
        <taxon>Pseudomonadati</taxon>
        <taxon>Pseudomonadota</taxon>
        <taxon>Gammaproteobacteria</taxon>
        <taxon>Pseudomonadales</taxon>
        <taxon>Pseudomonadaceae</taxon>
        <taxon>Pseudomonas</taxon>
    </lineage>
</organism>
<dbReference type="Proteomes" id="UP000250443">
    <property type="component" value="Unassembled WGS sequence"/>
</dbReference>
<dbReference type="AlphaFoldDB" id="A0A2X2F892"/>
<dbReference type="SUPFAM" id="SSF53850">
    <property type="entry name" value="Periplasmic binding protein-like II"/>
    <property type="match status" value="1"/>
</dbReference>
<name>A0A2X2F892_PSELU</name>
<dbReference type="GO" id="GO:0043565">
    <property type="term" value="F:sequence-specific DNA binding"/>
    <property type="evidence" value="ECO:0007669"/>
    <property type="project" value="TreeGrafter"/>
</dbReference>
<dbReference type="PANTHER" id="PTHR30537">
    <property type="entry name" value="HTH-TYPE TRANSCRIPTIONAL REGULATOR"/>
    <property type="match status" value="1"/>
</dbReference>
<evidence type="ECO:0000313" key="7">
    <source>
        <dbReference type="Proteomes" id="UP000250443"/>
    </source>
</evidence>
<feature type="domain" description="HTH lysR-type" evidence="5">
    <location>
        <begin position="8"/>
        <end position="65"/>
    </location>
</feature>
<keyword evidence="4" id="KW-0804">Transcription</keyword>
<evidence type="ECO:0000256" key="2">
    <source>
        <dbReference type="ARBA" id="ARBA00023015"/>
    </source>
</evidence>
<dbReference type="GO" id="GO:0003700">
    <property type="term" value="F:DNA-binding transcription factor activity"/>
    <property type="evidence" value="ECO:0007669"/>
    <property type="project" value="InterPro"/>
</dbReference>
<reference evidence="6 7" key="1">
    <citation type="submission" date="2018-06" db="EMBL/GenBank/DDBJ databases">
        <authorList>
            <consortium name="Pathogen Informatics"/>
            <person name="Doyle S."/>
        </authorList>
    </citation>
    <scope>NUCLEOTIDE SEQUENCE [LARGE SCALE GENOMIC DNA]</scope>
    <source>
        <strain evidence="6 7">NCTC11842</strain>
    </source>
</reference>
<protein>
    <submittedName>
        <fullName evidence="6">LysR family transcriptional regulator</fullName>
    </submittedName>
</protein>
<dbReference type="EMBL" id="UAUF01000016">
    <property type="protein sequence ID" value="SPZ16939.1"/>
    <property type="molecule type" value="Genomic_DNA"/>
</dbReference>
<dbReference type="InterPro" id="IPR000847">
    <property type="entry name" value="LysR_HTH_N"/>
</dbReference>
<keyword evidence="3" id="KW-0238">DNA-binding</keyword>
<dbReference type="Pfam" id="PF03466">
    <property type="entry name" value="LysR_substrate"/>
    <property type="match status" value="1"/>
</dbReference>
<dbReference type="GO" id="GO:0006351">
    <property type="term" value="P:DNA-templated transcription"/>
    <property type="evidence" value="ECO:0007669"/>
    <property type="project" value="TreeGrafter"/>
</dbReference>
<dbReference type="PANTHER" id="PTHR30537:SF5">
    <property type="entry name" value="HTH-TYPE TRANSCRIPTIONAL ACTIVATOR TTDR-RELATED"/>
    <property type="match status" value="1"/>
</dbReference>
<dbReference type="FunFam" id="1.10.10.10:FF:000001">
    <property type="entry name" value="LysR family transcriptional regulator"/>
    <property type="match status" value="1"/>
</dbReference>
<dbReference type="InterPro" id="IPR036390">
    <property type="entry name" value="WH_DNA-bd_sf"/>
</dbReference>
<accession>A0A2X2F892</accession>
<dbReference type="InterPro" id="IPR005119">
    <property type="entry name" value="LysR_subst-bd"/>
</dbReference>
<sequence length="332" mass="37386">MSTNLSIMLMGEMVVFVKVVETGSFSEAARQLGTTPSSTSRSVARLEKALATRLLNRTTRKLRLSESGEEVYRRCVDMVNAARAVMEVSGQFSQTPEGVIRLSVPKAVGRFLIHPHLPEFLRLYPQVDVQMNLSDHYVDLIDGDVDLAIRITDQPPPGLMGRELVQIDHLLAATPHYLAEHGTPEHPRELTTHSCIYLGQEPADSRWRFRKGNKTVSVNVRGRYAANHTGARLDAVLHHIGIGSLPYFTARYALRKGLIVQVLPEWSFQTQYCGGAWLLYPATRHLQPKLKVFIDFLVERLSQEPTLHDDPEIGMAVTQYREYEMPEAGGDW</sequence>
<evidence type="ECO:0000259" key="5">
    <source>
        <dbReference type="PROSITE" id="PS50931"/>
    </source>
</evidence>
<comment type="similarity">
    <text evidence="1">Belongs to the LysR transcriptional regulatory family.</text>
</comment>
<dbReference type="Pfam" id="PF00126">
    <property type="entry name" value="HTH_1"/>
    <property type="match status" value="1"/>
</dbReference>
<evidence type="ECO:0000256" key="1">
    <source>
        <dbReference type="ARBA" id="ARBA00009437"/>
    </source>
</evidence>
<proteinExistence type="inferred from homology"/>
<evidence type="ECO:0000313" key="6">
    <source>
        <dbReference type="EMBL" id="SPZ16939.1"/>
    </source>
</evidence>
<dbReference type="InterPro" id="IPR058163">
    <property type="entry name" value="LysR-type_TF_proteobact-type"/>
</dbReference>
<evidence type="ECO:0000256" key="4">
    <source>
        <dbReference type="ARBA" id="ARBA00023163"/>
    </source>
</evidence>
<dbReference type="Gene3D" id="1.10.10.10">
    <property type="entry name" value="Winged helix-like DNA-binding domain superfamily/Winged helix DNA-binding domain"/>
    <property type="match status" value="1"/>
</dbReference>
<dbReference type="SUPFAM" id="SSF46785">
    <property type="entry name" value="Winged helix' DNA-binding domain"/>
    <property type="match status" value="1"/>
</dbReference>
<dbReference type="Gene3D" id="3.40.190.290">
    <property type="match status" value="1"/>
</dbReference>